<dbReference type="RefSeq" id="WP_188763268.1">
    <property type="nucleotide sequence ID" value="NZ_BMJM01000009.1"/>
</dbReference>
<dbReference type="GO" id="GO:0015421">
    <property type="term" value="F:ABC-type oligopeptide transporter activity"/>
    <property type="evidence" value="ECO:0007669"/>
    <property type="project" value="TreeGrafter"/>
</dbReference>
<protein>
    <submittedName>
        <fullName evidence="12">ABC transporter</fullName>
    </submittedName>
</protein>
<feature type="domain" description="ABC transporter" evidence="10">
    <location>
        <begin position="339"/>
        <end position="570"/>
    </location>
</feature>
<dbReference type="Gene3D" id="3.40.50.300">
    <property type="entry name" value="P-loop containing nucleotide triphosphate hydrolases"/>
    <property type="match status" value="1"/>
</dbReference>
<dbReference type="Gene3D" id="1.20.1560.10">
    <property type="entry name" value="ABC transporter type 1, transmembrane domain"/>
    <property type="match status" value="1"/>
</dbReference>
<proteinExistence type="predicted"/>
<keyword evidence="6" id="KW-0067">ATP-binding</keyword>
<keyword evidence="7 9" id="KW-1133">Transmembrane helix</keyword>
<evidence type="ECO:0000313" key="12">
    <source>
        <dbReference type="EMBL" id="GGE17220.1"/>
    </source>
</evidence>
<dbReference type="Pfam" id="PF00005">
    <property type="entry name" value="ABC_tran"/>
    <property type="match status" value="1"/>
</dbReference>
<evidence type="ECO:0000256" key="9">
    <source>
        <dbReference type="SAM" id="Phobius"/>
    </source>
</evidence>
<dbReference type="InterPro" id="IPR003593">
    <property type="entry name" value="AAA+_ATPase"/>
</dbReference>
<dbReference type="SMART" id="SM00382">
    <property type="entry name" value="AAA"/>
    <property type="match status" value="1"/>
</dbReference>
<dbReference type="InterPro" id="IPR011527">
    <property type="entry name" value="ABC1_TM_dom"/>
</dbReference>
<dbReference type="PANTHER" id="PTHR43394:SF1">
    <property type="entry name" value="ATP-BINDING CASSETTE SUB-FAMILY B MEMBER 10, MITOCHONDRIAL"/>
    <property type="match status" value="1"/>
</dbReference>
<reference evidence="12" key="2">
    <citation type="submission" date="2020-09" db="EMBL/GenBank/DDBJ databases">
        <authorList>
            <person name="Sun Q."/>
            <person name="Zhou Y."/>
        </authorList>
    </citation>
    <scope>NUCLEOTIDE SEQUENCE</scope>
    <source>
        <strain evidence="12">CGMCC 1.15519</strain>
    </source>
</reference>
<dbReference type="PROSITE" id="PS50929">
    <property type="entry name" value="ABC_TM1F"/>
    <property type="match status" value="1"/>
</dbReference>
<evidence type="ECO:0000313" key="13">
    <source>
        <dbReference type="Proteomes" id="UP000635071"/>
    </source>
</evidence>
<comment type="subcellular location">
    <subcellularLocation>
        <location evidence="1">Cell membrane</location>
        <topology evidence="1">Multi-pass membrane protein</topology>
    </subcellularLocation>
</comment>
<gene>
    <name evidence="12" type="ORF">GCM10011529_24650</name>
</gene>
<dbReference type="InterPro" id="IPR003439">
    <property type="entry name" value="ABC_transporter-like_ATP-bd"/>
</dbReference>
<dbReference type="FunFam" id="3.40.50.300:FF:000299">
    <property type="entry name" value="ABC transporter ATP-binding protein/permease"/>
    <property type="match status" value="1"/>
</dbReference>
<dbReference type="NCBIfam" id="TIGR03375">
    <property type="entry name" value="type_I_sec_LssB"/>
    <property type="match status" value="1"/>
</dbReference>
<keyword evidence="5" id="KW-0547">Nucleotide-binding</keyword>
<dbReference type="InterPro" id="IPR036640">
    <property type="entry name" value="ABC1_TM_sf"/>
</dbReference>
<accession>A0A917E9N4</accession>
<evidence type="ECO:0000256" key="5">
    <source>
        <dbReference type="ARBA" id="ARBA00022741"/>
    </source>
</evidence>
<feature type="transmembrane region" description="Helical" evidence="9">
    <location>
        <begin position="57"/>
        <end position="78"/>
    </location>
</feature>
<keyword evidence="8 9" id="KW-0472">Membrane</keyword>
<dbReference type="GO" id="GO:0005524">
    <property type="term" value="F:ATP binding"/>
    <property type="evidence" value="ECO:0007669"/>
    <property type="project" value="UniProtKB-KW"/>
</dbReference>
<evidence type="ECO:0000256" key="1">
    <source>
        <dbReference type="ARBA" id="ARBA00004651"/>
    </source>
</evidence>
<dbReference type="SUPFAM" id="SSF52540">
    <property type="entry name" value="P-loop containing nucleoside triphosphate hydrolases"/>
    <property type="match status" value="1"/>
</dbReference>
<dbReference type="InterPro" id="IPR017750">
    <property type="entry name" value="ATPase_T1SS"/>
</dbReference>
<organism evidence="12 13">
    <name type="scientific">Sandarakinorhabdus glacialis</name>
    <dbReference type="NCBI Taxonomy" id="1614636"/>
    <lineage>
        <taxon>Bacteria</taxon>
        <taxon>Pseudomonadati</taxon>
        <taxon>Pseudomonadota</taxon>
        <taxon>Alphaproteobacteria</taxon>
        <taxon>Sphingomonadales</taxon>
        <taxon>Sphingosinicellaceae</taxon>
        <taxon>Sandarakinorhabdus</taxon>
    </lineage>
</organism>
<dbReference type="Pfam" id="PF00664">
    <property type="entry name" value="ABC_membrane"/>
    <property type="match status" value="1"/>
</dbReference>
<evidence type="ECO:0000256" key="2">
    <source>
        <dbReference type="ARBA" id="ARBA00022448"/>
    </source>
</evidence>
<evidence type="ECO:0000259" key="10">
    <source>
        <dbReference type="PROSITE" id="PS50893"/>
    </source>
</evidence>
<evidence type="ECO:0000256" key="3">
    <source>
        <dbReference type="ARBA" id="ARBA00022475"/>
    </source>
</evidence>
<dbReference type="InterPro" id="IPR039421">
    <property type="entry name" value="Type_1_exporter"/>
</dbReference>
<evidence type="ECO:0000256" key="6">
    <source>
        <dbReference type="ARBA" id="ARBA00022840"/>
    </source>
</evidence>
<keyword evidence="3" id="KW-1003">Cell membrane</keyword>
<dbReference type="Proteomes" id="UP000635071">
    <property type="component" value="Unassembled WGS sequence"/>
</dbReference>
<dbReference type="PROSITE" id="PS50893">
    <property type="entry name" value="ABC_TRANSPORTER_2"/>
    <property type="match status" value="1"/>
</dbReference>
<evidence type="ECO:0000259" key="11">
    <source>
        <dbReference type="PROSITE" id="PS50929"/>
    </source>
</evidence>
<dbReference type="GO" id="GO:0016887">
    <property type="term" value="F:ATP hydrolysis activity"/>
    <property type="evidence" value="ECO:0007669"/>
    <property type="project" value="InterPro"/>
</dbReference>
<keyword evidence="2" id="KW-0813">Transport</keyword>
<name>A0A917E9N4_9SPHN</name>
<dbReference type="GO" id="GO:0005886">
    <property type="term" value="C:plasma membrane"/>
    <property type="evidence" value="ECO:0007669"/>
    <property type="project" value="UniProtKB-SubCell"/>
</dbReference>
<reference evidence="12" key="1">
    <citation type="journal article" date="2014" name="Int. J. Syst. Evol. Microbiol.">
        <title>Complete genome sequence of Corynebacterium casei LMG S-19264T (=DSM 44701T), isolated from a smear-ripened cheese.</title>
        <authorList>
            <consortium name="US DOE Joint Genome Institute (JGI-PGF)"/>
            <person name="Walter F."/>
            <person name="Albersmeier A."/>
            <person name="Kalinowski J."/>
            <person name="Ruckert C."/>
        </authorList>
    </citation>
    <scope>NUCLEOTIDE SEQUENCE</scope>
    <source>
        <strain evidence="12">CGMCC 1.15519</strain>
    </source>
</reference>
<dbReference type="PANTHER" id="PTHR43394">
    <property type="entry name" value="ATP-DEPENDENT PERMEASE MDL1, MITOCHONDRIAL"/>
    <property type="match status" value="1"/>
</dbReference>
<feature type="transmembrane region" description="Helical" evidence="9">
    <location>
        <begin position="24"/>
        <end position="45"/>
    </location>
</feature>
<feature type="transmembrane region" description="Helical" evidence="9">
    <location>
        <begin position="162"/>
        <end position="180"/>
    </location>
</feature>
<dbReference type="CDD" id="cd18587">
    <property type="entry name" value="ABC_6TM_LapB_like"/>
    <property type="match status" value="1"/>
</dbReference>
<feature type="transmembrane region" description="Helical" evidence="9">
    <location>
        <begin position="133"/>
        <end position="156"/>
    </location>
</feature>
<comment type="caution">
    <text evidence="12">The sequence shown here is derived from an EMBL/GenBank/DDBJ whole genome shotgun (WGS) entry which is preliminary data.</text>
</comment>
<dbReference type="SUPFAM" id="SSF90123">
    <property type="entry name" value="ABC transporter transmembrane region"/>
    <property type="match status" value="1"/>
</dbReference>
<dbReference type="CDD" id="cd03245">
    <property type="entry name" value="ABCC_bacteriocin_exporters"/>
    <property type="match status" value="1"/>
</dbReference>
<evidence type="ECO:0000256" key="8">
    <source>
        <dbReference type="ARBA" id="ARBA00023136"/>
    </source>
</evidence>
<sequence>MMRPRDAWLSPWLAAPLAEHRATFIKVGIAAILTNVFALATSLYSMTVYNRIVPNNATGSLIALSIGIGIILVFDFILRMLRGYFIDVAGREVDAKLGAAVFKTLTSMRLANKQGSAGAFAGLLREFETLRDFFASATIVAIVDVPFVILFLFVIWAIAGPVVLVPLLMIPVVVAASMAVQPGLDRMAGSVLGLGFSKQGVMVETIAGLETVKATAAGAMLERRWQAAVDESADTALRSRLLSAFAINVAASAQQIVYVGVVLYGVFLIADGKLTSGSLIAASILAGRCVAPLGQVAALLTRLSGTRAAYVRLDAFMSAGGEVAADANPVRRKRLEGRIAFRNVVFHYPGTTTRVLDDVSFDIAPGEKVAIVGRVGSGKSTVARLVLGLYQPTEGQVLIDGADVRQLHPDDLRRNIGSVLQDVTLFSGSIRDNIALGDPAIDDAELLRLARVSGTHDFVGQLANGFDLRLADRGEGLSGGQRQSIAIARALGNAPPIFVFDEPTSAMDSQSENALVSRLETELAGRTLLLVTHRQPLLKLVDRIIILNAGKIAVQGPRDDVLRSLATGQA</sequence>
<evidence type="ECO:0000256" key="7">
    <source>
        <dbReference type="ARBA" id="ARBA00022989"/>
    </source>
</evidence>
<dbReference type="InterPro" id="IPR027417">
    <property type="entry name" value="P-loop_NTPase"/>
</dbReference>
<keyword evidence="13" id="KW-1185">Reference proteome</keyword>
<keyword evidence="4 9" id="KW-0812">Transmembrane</keyword>
<dbReference type="EMBL" id="BMJM01000009">
    <property type="protein sequence ID" value="GGE17220.1"/>
    <property type="molecule type" value="Genomic_DNA"/>
</dbReference>
<dbReference type="AlphaFoldDB" id="A0A917E9N4"/>
<evidence type="ECO:0000256" key="4">
    <source>
        <dbReference type="ARBA" id="ARBA00022692"/>
    </source>
</evidence>
<feature type="domain" description="ABC transmembrane type-1" evidence="11">
    <location>
        <begin position="27"/>
        <end position="305"/>
    </location>
</feature>